<sequence length="624" mass="71873">MSRRNYKTRRYTLEDLIEILKQKEKELERTPMRADLRQAETIVKRFGGWNKALEAAGIPIINRISNPYTKEELIKILQESAKVLKRTPKKSEIKQADTVARVFGSFSEGIIAAGLKPTRRSGNRKPYKSHKEISEQEIIKEIQKKALELGRTPKNFEVNIGSLAINKFGSWNKALKKASLEISKKNHTRSEILQLLQDYAEKNKRTPQQKDIPIHHGVYKRIFGSWNEALRAAGLIPYYKNNQELLEKLKRVSQELGKVPTVTECRQLNLSVATYQRRFGSWNKALEIAGLPIQKKAYTNEELLKILQDRARTLGRAPKCNEVKQSYTISRKFGSWQRALEEANLLIIKKYSYTKEELIEIVREKAKELNRAPKSNEVKQVNQIYKKFGNWQRVLEAAGLPVFRRVEYTKEELIEIIQKKAKELGRAPKCCEIKEINLLIKEYGSWNKALKAAGLPVFKKIVYTKEELIEIIQKKAKELNRAPKSNEIKQAPSIFRAFGSWSKALKAAGLPVFKKIEYTKEELIEIIQQKARELDRTPKSTEIKQVTLICNKFGSWNKALEAAGLPVFKKIGYTKEELIEIIQEKAKELERAPKSTEIKQVTSIYNKFKSWDKALEAAGLHTGN</sequence>
<dbReference type="Proteomes" id="UP000195152">
    <property type="component" value="Unassembled WGS sequence"/>
</dbReference>
<dbReference type="RefSeq" id="WP_000091207.1">
    <property type="nucleotide sequence ID" value="NZ_NFCF01000063.1"/>
</dbReference>
<evidence type="ECO:0000313" key="2">
    <source>
        <dbReference type="Proteomes" id="UP000195152"/>
    </source>
</evidence>
<dbReference type="Pfam" id="PF18780">
    <property type="entry name" value="HNH_repeat"/>
    <property type="match status" value="11"/>
</dbReference>
<protein>
    <submittedName>
        <fullName evidence="1">Uncharacterized protein</fullName>
    </submittedName>
</protein>
<organism evidence="1 2">
    <name type="scientific">Bacillus thuringiensis serovar mexicanensis</name>
    <dbReference type="NCBI Taxonomy" id="180868"/>
    <lineage>
        <taxon>Bacteria</taxon>
        <taxon>Bacillati</taxon>
        <taxon>Bacillota</taxon>
        <taxon>Bacilli</taxon>
        <taxon>Bacillales</taxon>
        <taxon>Bacillaceae</taxon>
        <taxon>Bacillus</taxon>
        <taxon>Bacillus cereus group</taxon>
    </lineage>
</organism>
<comment type="caution">
    <text evidence="1">The sequence shown here is derived from an EMBL/GenBank/DDBJ whole genome shotgun (WGS) entry which is preliminary data.</text>
</comment>
<dbReference type="InterPro" id="IPR041025">
    <property type="entry name" value="HNH_repeat"/>
</dbReference>
<accession>A0A242WAW7</accession>
<reference evidence="1 2" key="1">
    <citation type="submission" date="2016-10" db="EMBL/GenBank/DDBJ databases">
        <title>Comparative genomics of Bacillus thuringiensis reveals a path to pathogens against multiple invertebrate hosts.</title>
        <authorList>
            <person name="Zheng J."/>
            <person name="Gao Q."/>
            <person name="Liu H."/>
            <person name="Peng D."/>
            <person name="Ruan L."/>
            <person name="Sun M."/>
        </authorList>
    </citation>
    <scope>NUCLEOTIDE SEQUENCE [LARGE SCALE GENOMIC DNA]</scope>
    <source>
        <strain evidence="1">BGSC 4AC1</strain>
    </source>
</reference>
<gene>
    <name evidence="1" type="ORF">BK699_09815</name>
</gene>
<evidence type="ECO:0000313" key="1">
    <source>
        <dbReference type="EMBL" id="OTW50832.1"/>
    </source>
</evidence>
<name>A0A242WAW7_BACTU</name>
<dbReference type="AlphaFoldDB" id="A0A242WAW7"/>
<dbReference type="EMBL" id="NFCF01000063">
    <property type="protein sequence ID" value="OTW50832.1"/>
    <property type="molecule type" value="Genomic_DNA"/>
</dbReference>
<proteinExistence type="predicted"/>